<reference evidence="2" key="1">
    <citation type="submission" date="2017-01" db="EMBL/GenBank/DDBJ databases">
        <title>Comparative genomics of anhydrobiosis in the tardigrade Hypsibius dujardini.</title>
        <authorList>
            <person name="Yoshida Y."/>
            <person name="Koutsovoulos G."/>
            <person name="Laetsch D."/>
            <person name="Stevens L."/>
            <person name="Kumar S."/>
            <person name="Horikawa D."/>
            <person name="Ishino K."/>
            <person name="Komine S."/>
            <person name="Tomita M."/>
            <person name="Blaxter M."/>
            <person name="Arakawa K."/>
        </authorList>
    </citation>
    <scope>NUCLEOTIDE SEQUENCE [LARGE SCALE GENOMIC DNA]</scope>
    <source>
        <strain evidence="2">Z151</strain>
    </source>
</reference>
<accession>A0A9X6RPK4</accession>
<proteinExistence type="predicted"/>
<dbReference type="EMBL" id="MTYJ01001376">
    <property type="protein sequence ID" value="OWA55729.1"/>
    <property type="molecule type" value="Genomic_DNA"/>
</dbReference>
<comment type="caution">
    <text evidence="1">The sequence shown here is derived from an EMBL/GenBank/DDBJ whole genome shotgun (WGS) entry which is preliminary data.</text>
</comment>
<evidence type="ECO:0000313" key="1">
    <source>
        <dbReference type="EMBL" id="OWA55729.1"/>
    </source>
</evidence>
<sequence length="95" mass="11214">MPPKKDARKQVSDDVFINGTNVSKMGPEELIKFIISSAKELCEVKKKRSFQEQERDVFFRQLEIARSELMANDTEFLTKKRDIQKAQEYHHLELK</sequence>
<feature type="non-terminal residue" evidence="1">
    <location>
        <position position="1"/>
    </location>
</feature>
<protein>
    <submittedName>
        <fullName evidence="1">Uncharacterized protein</fullName>
    </submittedName>
</protein>
<dbReference type="AlphaFoldDB" id="A0A9X6RPK4"/>
<organism evidence="1 2">
    <name type="scientific">Hypsibius exemplaris</name>
    <name type="common">Freshwater tardigrade</name>
    <dbReference type="NCBI Taxonomy" id="2072580"/>
    <lineage>
        <taxon>Eukaryota</taxon>
        <taxon>Metazoa</taxon>
        <taxon>Ecdysozoa</taxon>
        <taxon>Tardigrada</taxon>
        <taxon>Eutardigrada</taxon>
        <taxon>Parachela</taxon>
        <taxon>Hypsibioidea</taxon>
        <taxon>Hypsibiidae</taxon>
        <taxon>Hypsibius</taxon>
    </lineage>
</organism>
<dbReference type="OrthoDB" id="275583at2759"/>
<evidence type="ECO:0000313" key="2">
    <source>
        <dbReference type="Proteomes" id="UP000192578"/>
    </source>
</evidence>
<dbReference type="Proteomes" id="UP000192578">
    <property type="component" value="Unassembled WGS sequence"/>
</dbReference>
<keyword evidence="2" id="KW-1185">Reference proteome</keyword>
<name>A0A9X6RPK4_HYPEX</name>
<gene>
    <name evidence="1" type="ORF">BV898_20117</name>
</gene>